<evidence type="ECO:0000256" key="1">
    <source>
        <dbReference type="SAM" id="MobiDB-lite"/>
    </source>
</evidence>
<feature type="region of interest" description="Disordered" evidence="1">
    <location>
        <begin position="112"/>
        <end position="131"/>
    </location>
</feature>
<accession>A0AAD9E901</accession>
<dbReference type="AlphaFoldDB" id="A0AAD9E901"/>
<evidence type="ECO:0000313" key="3">
    <source>
        <dbReference type="Proteomes" id="UP001243330"/>
    </source>
</evidence>
<feature type="compositionally biased region" description="Acidic residues" evidence="1">
    <location>
        <begin position="122"/>
        <end position="131"/>
    </location>
</feature>
<organism evidence="2 3">
    <name type="scientific">Colletotrichum chrysophilum</name>
    <dbReference type="NCBI Taxonomy" id="1836956"/>
    <lineage>
        <taxon>Eukaryota</taxon>
        <taxon>Fungi</taxon>
        <taxon>Dikarya</taxon>
        <taxon>Ascomycota</taxon>
        <taxon>Pezizomycotina</taxon>
        <taxon>Sordariomycetes</taxon>
        <taxon>Hypocreomycetidae</taxon>
        <taxon>Glomerellales</taxon>
        <taxon>Glomerellaceae</taxon>
        <taxon>Colletotrichum</taxon>
        <taxon>Colletotrichum gloeosporioides species complex</taxon>
    </lineage>
</organism>
<keyword evidence="2" id="KW-0418">Kinase</keyword>
<sequence>MHTILDQVASRVIEEEQPVSIYVLTNGHWDIRTPKSICNVEKRIVRLVKHIVDNNKQSNWAMVQFISFFRDPPIEADEHGRARLKYLDNDLRADLGLERDIVDTRSSKKDVRKILQGSLSPEADESPSESD</sequence>
<dbReference type="Proteomes" id="UP001243330">
    <property type="component" value="Unassembled WGS sequence"/>
</dbReference>
<keyword evidence="2" id="KW-0808">Transferase</keyword>
<protein>
    <submittedName>
        <fullName evidence="2">Tein kinase 4-like protein</fullName>
    </submittedName>
</protein>
<name>A0AAD9E901_9PEZI</name>
<comment type="caution">
    <text evidence="2">The sequence shown here is derived from an EMBL/GenBank/DDBJ whole genome shotgun (WGS) entry which is preliminary data.</text>
</comment>
<proteinExistence type="predicted"/>
<reference evidence="2" key="1">
    <citation type="submission" date="2023-01" db="EMBL/GenBank/DDBJ databases">
        <title>Colletotrichum chrysophilum M932 genome sequence.</title>
        <authorList>
            <person name="Baroncelli R."/>
        </authorList>
    </citation>
    <scope>NUCLEOTIDE SEQUENCE</scope>
    <source>
        <strain evidence="2">M932</strain>
    </source>
</reference>
<gene>
    <name evidence="2" type="ORF">CCHR01_18066</name>
</gene>
<keyword evidence="3" id="KW-1185">Reference proteome</keyword>
<dbReference type="EMBL" id="JAQOWY010000690">
    <property type="protein sequence ID" value="KAK1839313.1"/>
    <property type="molecule type" value="Genomic_DNA"/>
</dbReference>
<evidence type="ECO:0000313" key="2">
    <source>
        <dbReference type="EMBL" id="KAK1839313.1"/>
    </source>
</evidence>
<dbReference type="GO" id="GO:0016301">
    <property type="term" value="F:kinase activity"/>
    <property type="evidence" value="ECO:0007669"/>
    <property type="project" value="UniProtKB-KW"/>
</dbReference>